<dbReference type="SUPFAM" id="SSF55729">
    <property type="entry name" value="Acyl-CoA N-acyltransferases (Nat)"/>
    <property type="match status" value="1"/>
</dbReference>
<dbReference type="Gene3D" id="3.40.630.30">
    <property type="match status" value="1"/>
</dbReference>
<reference evidence="1 2" key="1">
    <citation type="submission" date="2023-12" db="EMBL/GenBank/DDBJ databases">
        <title>Streptomyces sp. V4-01.</title>
        <authorList>
            <person name="Somphong A."/>
            <person name="Phongsopitanun W."/>
        </authorList>
    </citation>
    <scope>NUCLEOTIDE SEQUENCE [LARGE SCALE GENOMIC DNA]</scope>
    <source>
        <strain evidence="1 2">V4-01</strain>
    </source>
</reference>
<evidence type="ECO:0000313" key="1">
    <source>
        <dbReference type="EMBL" id="MEE4546246.1"/>
    </source>
</evidence>
<keyword evidence="2" id="KW-1185">Reference proteome</keyword>
<dbReference type="InterPro" id="IPR016181">
    <property type="entry name" value="Acyl_CoA_acyltransferase"/>
</dbReference>
<evidence type="ECO:0000313" key="2">
    <source>
        <dbReference type="Proteomes" id="UP001344658"/>
    </source>
</evidence>
<gene>
    <name evidence="1" type="ORF">V2S66_30310</name>
</gene>
<dbReference type="Proteomes" id="UP001344658">
    <property type="component" value="Unassembled WGS sequence"/>
</dbReference>
<protein>
    <submittedName>
        <fullName evidence="1">Uncharacterized protein</fullName>
    </submittedName>
</protein>
<accession>A0ABU7PK87</accession>
<name>A0ABU7PK87_9ACTN</name>
<dbReference type="RefSeq" id="WP_330799949.1">
    <property type="nucleotide sequence ID" value="NZ_JAZEWV010000042.1"/>
</dbReference>
<organism evidence="1 2">
    <name type="scientific">Actinacidiphila polyblastidii</name>
    <dbReference type="NCBI Taxonomy" id="3110430"/>
    <lineage>
        <taxon>Bacteria</taxon>
        <taxon>Bacillati</taxon>
        <taxon>Actinomycetota</taxon>
        <taxon>Actinomycetes</taxon>
        <taxon>Kitasatosporales</taxon>
        <taxon>Streptomycetaceae</taxon>
        <taxon>Actinacidiphila</taxon>
    </lineage>
</organism>
<dbReference type="EMBL" id="JAZEWV010000042">
    <property type="protein sequence ID" value="MEE4546246.1"/>
    <property type="molecule type" value="Genomic_DNA"/>
</dbReference>
<proteinExistence type="predicted"/>
<sequence length="46" mass="5156">MCTYGFAVRGFHLLQVEALADNTPMLRGAQRAEFTVEGILRLSSWV</sequence>
<comment type="caution">
    <text evidence="1">The sequence shown here is derived from an EMBL/GenBank/DDBJ whole genome shotgun (WGS) entry which is preliminary data.</text>
</comment>